<dbReference type="InterPro" id="IPR016039">
    <property type="entry name" value="Thiolase-like"/>
</dbReference>
<dbReference type="EMBL" id="CAJOAZ010004561">
    <property type="protein sequence ID" value="CAF4065092.1"/>
    <property type="molecule type" value="Genomic_DNA"/>
</dbReference>
<evidence type="ECO:0000313" key="4">
    <source>
        <dbReference type="EMBL" id="CAF1419162.1"/>
    </source>
</evidence>
<protein>
    <recommendedName>
        <fullName evidence="3">Ketosynthase family 3 (KS3) domain-containing protein</fullName>
    </recommendedName>
</protein>
<gene>
    <name evidence="4" type="ORF">JYZ213_LOCUS38861</name>
    <name evidence="5" type="ORF">OXD698_LOCUS33376</name>
</gene>
<dbReference type="PANTHER" id="PTHR45681:SF6">
    <property type="entry name" value="POLYKETIDE SYNTHASE 37"/>
    <property type="match status" value="1"/>
</dbReference>
<comment type="similarity">
    <text evidence="2">Belongs to the thiolase-like superfamily. Beta-ketoacyl-ACP synthases family.</text>
</comment>
<dbReference type="AlphaFoldDB" id="A0A819SQN6"/>
<dbReference type="Proteomes" id="UP000663845">
    <property type="component" value="Unassembled WGS sequence"/>
</dbReference>
<dbReference type="Pfam" id="PF02801">
    <property type="entry name" value="Ketoacyl-synt_C"/>
    <property type="match status" value="1"/>
</dbReference>
<dbReference type="InterPro" id="IPR001227">
    <property type="entry name" value="Ac_transferase_dom_sf"/>
</dbReference>
<dbReference type="PROSITE" id="PS52004">
    <property type="entry name" value="KS3_2"/>
    <property type="match status" value="1"/>
</dbReference>
<dbReference type="InterPro" id="IPR014031">
    <property type="entry name" value="Ketoacyl_synth_C"/>
</dbReference>
<feature type="domain" description="Ketosynthase family 3 (KS3)" evidence="3">
    <location>
        <begin position="1"/>
        <end position="226"/>
    </location>
</feature>
<dbReference type="Proteomes" id="UP000663844">
    <property type="component" value="Unassembled WGS sequence"/>
</dbReference>
<dbReference type="InterPro" id="IPR016035">
    <property type="entry name" value="Acyl_Trfase/lysoPLipase"/>
</dbReference>
<reference evidence="5" key="1">
    <citation type="submission" date="2021-02" db="EMBL/GenBank/DDBJ databases">
        <authorList>
            <person name="Nowell W R."/>
        </authorList>
    </citation>
    <scope>NUCLEOTIDE SEQUENCE</scope>
</reference>
<organism evidence="5 6">
    <name type="scientific">Adineta steineri</name>
    <dbReference type="NCBI Taxonomy" id="433720"/>
    <lineage>
        <taxon>Eukaryota</taxon>
        <taxon>Metazoa</taxon>
        <taxon>Spiralia</taxon>
        <taxon>Gnathifera</taxon>
        <taxon>Rotifera</taxon>
        <taxon>Eurotatoria</taxon>
        <taxon>Bdelloidea</taxon>
        <taxon>Adinetida</taxon>
        <taxon>Adinetidae</taxon>
        <taxon>Adineta</taxon>
    </lineage>
</organism>
<dbReference type="CDD" id="cd00833">
    <property type="entry name" value="PKS"/>
    <property type="match status" value="1"/>
</dbReference>
<dbReference type="Gene3D" id="3.40.366.10">
    <property type="entry name" value="Malonyl-Coenzyme A Acyl Carrier Protein, domain 2"/>
    <property type="match status" value="1"/>
</dbReference>
<evidence type="ECO:0000313" key="5">
    <source>
        <dbReference type="EMBL" id="CAF4065092.1"/>
    </source>
</evidence>
<dbReference type="EMBL" id="CAJNOG010001192">
    <property type="protein sequence ID" value="CAF1419162.1"/>
    <property type="molecule type" value="Genomic_DNA"/>
</dbReference>
<name>A0A819SQN6_9BILA</name>
<evidence type="ECO:0000256" key="1">
    <source>
        <dbReference type="ARBA" id="ARBA00022679"/>
    </source>
</evidence>
<dbReference type="PANTHER" id="PTHR45681">
    <property type="entry name" value="POLYKETIDE SYNTHASE 44-RELATED"/>
    <property type="match status" value="1"/>
</dbReference>
<dbReference type="Pfam" id="PF00109">
    <property type="entry name" value="ketoacyl-synt"/>
    <property type="match status" value="1"/>
</dbReference>
<dbReference type="InterPro" id="IPR020841">
    <property type="entry name" value="PKS_Beta-ketoAc_synthase_dom"/>
</dbReference>
<dbReference type="InterPro" id="IPR014030">
    <property type="entry name" value="Ketoacyl_synth_N"/>
</dbReference>
<dbReference type="Gene3D" id="3.40.47.10">
    <property type="match status" value="2"/>
</dbReference>
<sequence length="358" mass="40357">MRPEHRSRFHGPNSLLYHFNLHGPNVSLDVTCSLSIEASHMAVQCLRTNEAVMAICGVDHLVLMLMVMLKISDAEHDVLSGHDGNEDKTNFVVPSAAGQGRLLENIYSRNNFDTRKILFVEAHGTDTPVGDPIEANSLGRFFNRSNLDPPLLLCSIKSNLGHTEGAAGIASLIKAAMCMYHRDITANMQFTSLNPKIDAQKYNLHILQNFVSFPILLNNEKNSYSRNSSISWPPINDIDDDQAFRQRISQQLLLKSTISYQHLAIFVFLSHQQLQQQTNAFLTEQPSPGPQLYESEPLFNKWINLIDGEMTKINKGEWKFLEELIEKKNEQESRINDTNIAQPILFAMQVALTALLIS</sequence>
<proteinExistence type="inferred from homology"/>
<dbReference type="SMART" id="SM00825">
    <property type="entry name" value="PKS_KS"/>
    <property type="match status" value="1"/>
</dbReference>
<evidence type="ECO:0000313" key="6">
    <source>
        <dbReference type="Proteomes" id="UP000663844"/>
    </source>
</evidence>
<comment type="caution">
    <text evidence="5">The sequence shown here is derived from an EMBL/GenBank/DDBJ whole genome shotgun (WGS) entry which is preliminary data.</text>
</comment>
<dbReference type="GO" id="GO:0016746">
    <property type="term" value="F:acyltransferase activity"/>
    <property type="evidence" value="ECO:0007669"/>
    <property type="project" value="InterPro"/>
</dbReference>
<dbReference type="SUPFAM" id="SSF52151">
    <property type="entry name" value="FabD/lysophospholipase-like"/>
    <property type="match status" value="1"/>
</dbReference>
<accession>A0A819SQN6</accession>
<keyword evidence="1 2" id="KW-0808">Transferase</keyword>
<dbReference type="SUPFAM" id="SSF53901">
    <property type="entry name" value="Thiolase-like"/>
    <property type="match status" value="2"/>
</dbReference>
<dbReference type="InterPro" id="IPR050444">
    <property type="entry name" value="Polyketide_Synthase"/>
</dbReference>
<evidence type="ECO:0000256" key="2">
    <source>
        <dbReference type="RuleBase" id="RU003694"/>
    </source>
</evidence>
<evidence type="ECO:0000259" key="3">
    <source>
        <dbReference type="PROSITE" id="PS52004"/>
    </source>
</evidence>